<evidence type="ECO:0000313" key="1">
    <source>
        <dbReference type="EMBL" id="ANY79260.1"/>
    </source>
</evidence>
<dbReference type="EMBL" id="CP016616">
    <property type="protein sequence ID" value="ANY79260.1"/>
    <property type="molecule type" value="Genomic_DNA"/>
</dbReference>
<accession>A0A1B2EH07</accession>
<evidence type="ECO:0008006" key="2">
    <source>
        <dbReference type="Google" id="ProtNLM"/>
    </source>
</evidence>
<reference evidence="1" key="1">
    <citation type="submission" date="2016-07" db="EMBL/GenBank/DDBJ databases">
        <title>Microvirga ossetica sp. nov. a new species of rhizobia isolated from root nodules of the legume species Vicia alpestris Steven originated from North Ossetia region in the Caucasus.</title>
        <authorList>
            <person name="Safronova V.I."/>
            <person name="Kuznetsova I.G."/>
            <person name="Sazanova A.L."/>
            <person name="Belimov A."/>
            <person name="Andronov E."/>
            <person name="Osledkin Y.S."/>
            <person name="Onishchuk O.P."/>
            <person name="Kurchak O.N."/>
            <person name="Shaposhnikov A.I."/>
            <person name="Willems A."/>
            <person name="Tikhonovich I.A."/>
        </authorList>
    </citation>
    <scope>NUCLEOTIDE SEQUENCE [LARGE SCALE GENOMIC DNA]</scope>
    <source>
        <strain evidence="1">V5/3M</strain>
    </source>
</reference>
<dbReference type="AlphaFoldDB" id="A0A1B2EH07"/>
<dbReference type="KEGG" id="moc:BB934_14415"/>
<organism evidence="1">
    <name type="scientific">Microvirga ossetica</name>
    <dbReference type="NCBI Taxonomy" id="1882682"/>
    <lineage>
        <taxon>Bacteria</taxon>
        <taxon>Pseudomonadati</taxon>
        <taxon>Pseudomonadota</taxon>
        <taxon>Alphaproteobacteria</taxon>
        <taxon>Hyphomicrobiales</taxon>
        <taxon>Methylobacteriaceae</taxon>
        <taxon>Microvirga</taxon>
    </lineage>
</organism>
<gene>
    <name evidence="1" type="ORF">BB934_14415</name>
</gene>
<proteinExistence type="predicted"/>
<sequence length="103" mass="12104">MVMHLVQILLPLADNKGRRFDGASYGRIRTELSERFGGITSFTRAPAEGMWREGGHTTHDDIVVFEVMAREIDHAWWERYRAELERRFDQETIVVRAIRVEML</sequence>
<name>A0A1B2EH07_9HYPH</name>
<protein>
    <recommendedName>
        <fullName evidence="2">DUF1330 domain-containing protein</fullName>
    </recommendedName>
</protein>